<evidence type="ECO:0000256" key="1">
    <source>
        <dbReference type="ARBA" id="ARBA00004211"/>
    </source>
</evidence>
<dbReference type="InterPro" id="IPR010989">
    <property type="entry name" value="SNARE"/>
</dbReference>
<comment type="subcellular location">
    <subcellularLocation>
        <location evidence="1">Membrane</location>
        <topology evidence="1">Single-pass type IV membrane protein</topology>
    </subcellularLocation>
</comment>
<organism evidence="12 13">
    <name type="scientific">Lagenidium giganteum</name>
    <dbReference type="NCBI Taxonomy" id="4803"/>
    <lineage>
        <taxon>Eukaryota</taxon>
        <taxon>Sar</taxon>
        <taxon>Stramenopiles</taxon>
        <taxon>Oomycota</taxon>
        <taxon>Peronosporomycetes</taxon>
        <taxon>Pythiales</taxon>
        <taxon>Pythiaceae</taxon>
    </lineage>
</organism>
<dbReference type="PROSITE" id="PS50192">
    <property type="entry name" value="T_SNARE"/>
    <property type="match status" value="1"/>
</dbReference>
<keyword evidence="8 10" id="KW-0472">Membrane</keyword>
<dbReference type="EMBL" id="DAKRPA010000008">
    <property type="protein sequence ID" value="DBA04431.1"/>
    <property type="molecule type" value="Genomic_DNA"/>
</dbReference>
<name>A0AAV2ZDV5_9STRA</name>
<dbReference type="AlphaFoldDB" id="A0AAV2ZDV5"/>
<dbReference type="Proteomes" id="UP001146120">
    <property type="component" value="Unassembled WGS sequence"/>
</dbReference>
<protein>
    <recommendedName>
        <fullName evidence="11">t-SNARE coiled-coil homology domain-containing protein</fullName>
    </recommendedName>
</protein>
<accession>A0AAV2ZDV5</accession>
<dbReference type="GO" id="GO:0006890">
    <property type="term" value="P:retrograde vesicle-mediated transport, Golgi to endoplasmic reticulum"/>
    <property type="evidence" value="ECO:0007669"/>
    <property type="project" value="TreeGrafter"/>
</dbReference>
<evidence type="ECO:0000259" key="11">
    <source>
        <dbReference type="PROSITE" id="PS50192"/>
    </source>
</evidence>
<feature type="transmembrane region" description="Helical" evidence="10">
    <location>
        <begin position="333"/>
        <end position="354"/>
    </location>
</feature>
<sequence length="356" mass="40938">MSMRASTMTTAVDRTAEFQRLAPRLPAPPVTKRPGQQDEALSAFLRESSELRQSLLAMEQWMTDIKGKYTQHKQFVRLPGPRMSEKEKDDFDTVQANDIEVMELVKNCSNKVDFLNDCASEGATDAIVEYQKEVVAYLLERLKGITDVTKRMQKQRYLQPWVVSSRLLPEDDRMELEAVETQVKLADEKQRSGSLERSPMLSALAPKSDITSDSSSERKLTPRPAKIAKSTHKHTEVTFQSQNEELDISEEQERQFRAENVMLQRHFQENLEDAKKMETKMAEISTLMSQFADKIVEQQTDIEMIHHHAQETSSNVKQSNKILEQTQQIGSGYGFMIFCFYLGFSILLHFLHYFNG</sequence>
<keyword evidence="3" id="KW-0813">Transport</keyword>
<evidence type="ECO:0000256" key="10">
    <source>
        <dbReference type="SAM" id="Phobius"/>
    </source>
</evidence>
<dbReference type="Gene3D" id="1.20.5.110">
    <property type="match status" value="1"/>
</dbReference>
<evidence type="ECO:0000256" key="5">
    <source>
        <dbReference type="ARBA" id="ARBA00022927"/>
    </source>
</evidence>
<comment type="similarity">
    <text evidence="2">Belongs to the syntaxin family.</text>
</comment>
<evidence type="ECO:0000256" key="3">
    <source>
        <dbReference type="ARBA" id="ARBA00022448"/>
    </source>
</evidence>
<dbReference type="SUPFAM" id="SSF58038">
    <property type="entry name" value="SNARE fusion complex"/>
    <property type="match status" value="1"/>
</dbReference>
<evidence type="ECO:0000256" key="6">
    <source>
        <dbReference type="ARBA" id="ARBA00022989"/>
    </source>
</evidence>
<dbReference type="GO" id="GO:0015031">
    <property type="term" value="P:protein transport"/>
    <property type="evidence" value="ECO:0007669"/>
    <property type="project" value="UniProtKB-KW"/>
</dbReference>
<reference evidence="12" key="1">
    <citation type="submission" date="2022-11" db="EMBL/GenBank/DDBJ databases">
        <authorList>
            <person name="Morgan W.R."/>
            <person name="Tartar A."/>
        </authorList>
    </citation>
    <scope>NUCLEOTIDE SEQUENCE</scope>
    <source>
        <strain evidence="12">ARSEF 373</strain>
    </source>
</reference>
<dbReference type="GO" id="GO:0031201">
    <property type="term" value="C:SNARE complex"/>
    <property type="evidence" value="ECO:0007669"/>
    <property type="project" value="TreeGrafter"/>
</dbReference>
<dbReference type="InterPro" id="IPR000727">
    <property type="entry name" value="T_SNARE_dom"/>
</dbReference>
<evidence type="ECO:0000256" key="4">
    <source>
        <dbReference type="ARBA" id="ARBA00022692"/>
    </source>
</evidence>
<reference evidence="12" key="2">
    <citation type="journal article" date="2023" name="Microbiol Resour">
        <title>Decontamination and Annotation of the Draft Genome Sequence of the Oomycete Lagenidium giganteum ARSEF 373.</title>
        <authorList>
            <person name="Morgan W.R."/>
            <person name="Tartar A."/>
        </authorList>
    </citation>
    <scope>NUCLEOTIDE SEQUENCE</scope>
    <source>
        <strain evidence="12">ARSEF 373</strain>
    </source>
</reference>
<dbReference type="SUPFAM" id="SSF47661">
    <property type="entry name" value="t-snare proteins"/>
    <property type="match status" value="1"/>
</dbReference>
<gene>
    <name evidence="12" type="ORF">N0F65_010027</name>
</gene>
<keyword evidence="6 10" id="KW-1133">Transmembrane helix</keyword>
<evidence type="ECO:0000256" key="7">
    <source>
        <dbReference type="ARBA" id="ARBA00023054"/>
    </source>
</evidence>
<feature type="compositionally biased region" description="Polar residues" evidence="9">
    <location>
        <begin position="1"/>
        <end position="12"/>
    </location>
</feature>
<dbReference type="PANTHER" id="PTHR15959">
    <property type="entry name" value="SYNTAXIN-18"/>
    <property type="match status" value="1"/>
</dbReference>
<evidence type="ECO:0000313" key="12">
    <source>
        <dbReference type="EMBL" id="DBA04431.1"/>
    </source>
</evidence>
<evidence type="ECO:0000256" key="2">
    <source>
        <dbReference type="ARBA" id="ARBA00009063"/>
    </source>
</evidence>
<feature type="region of interest" description="Disordered" evidence="9">
    <location>
        <begin position="1"/>
        <end position="37"/>
    </location>
</feature>
<keyword evidence="13" id="KW-1185">Reference proteome</keyword>
<feature type="domain" description="T-SNARE coiled-coil homology" evidence="11">
    <location>
        <begin position="264"/>
        <end position="326"/>
    </location>
</feature>
<comment type="caution">
    <text evidence="12">The sequence shown here is derived from an EMBL/GenBank/DDBJ whole genome shotgun (WGS) entry which is preliminary data.</text>
</comment>
<proteinExistence type="inferred from homology"/>
<keyword evidence="4 10" id="KW-0812">Transmembrane</keyword>
<dbReference type="GO" id="GO:0005783">
    <property type="term" value="C:endoplasmic reticulum"/>
    <property type="evidence" value="ECO:0007669"/>
    <property type="project" value="TreeGrafter"/>
</dbReference>
<keyword evidence="7" id="KW-0175">Coiled coil</keyword>
<evidence type="ECO:0000256" key="9">
    <source>
        <dbReference type="SAM" id="MobiDB-lite"/>
    </source>
</evidence>
<dbReference type="PANTHER" id="PTHR15959:SF0">
    <property type="entry name" value="SYNTAXIN-18"/>
    <property type="match status" value="1"/>
</dbReference>
<evidence type="ECO:0000313" key="13">
    <source>
        <dbReference type="Proteomes" id="UP001146120"/>
    </source>
</evidence>
<feature type="region of interest" description="Disordered" evidence="9">
    <location>
        <begin position="187"/>
        <end position="250"/>
    </location>
</feature>
<keyword evidence="5" id="KW-0653">Protein transport</keyword>
<evidence type="ECO:0000256" key="8">
    <source>
        <dbReference type="ARBA" id="ARBA00023136"/>
    </source>
</evidence>